<evidence type="ECO:0000256" key="5">
    <source>
        <dbReference type="SAM" id="MobiDB-lite"/>
    </source>
</evidence>
<dbReference type="CDD" id="cd03216">
    <property type="entry name" value="ABC_Carb_Monos_I"/>
    <property type="match status" value="1"/>
</dbReference>
<dbReference type="Pfam" id="PF00005">
    <property type="entry name" value="ABC_tran"/>
    <property type="match status" value="2"/>
</dbReference>
<dbReference type="PANTHER" id="PTHR43790:SF4">
    <property type="entry name" value="GUANOSINE IMPORT ATP-BINDING PROTEIN NUPO"/>
    <property type="match status" value="1"/>
</dbReference>
<comment type="similarity">
    <text evidence="1">Belongs to the ABC transporter superfamily.</text>
</comment>
<evidence type="ECO:0000259" key="6">
    <source>
        <dbReference type="PROSITE" id="PS50893"/>
    </source>
</evidence>
<dbReference type="InterPro" id="IPR050107">
    <property type="entry name" value="ABC_carbohydrate_import_ATPase"/>
</dbReference>
<dbReference type="CDD" id="cd03215">
    <property type="entry name" value="ABC_Carb_Monos_II"/>
    <property type="match status" value="1"/>
</dbReference>
<comment type="function">
    <text evidence="4">Involved in beta-(1--&gt;2)glucan export. Transmembrane domains (TMD) form a pore in the inner membrane and the ATP-binding domain (NBD) is responsible for energy generation.</text>
</comment>
<evidence type="ECO:0000256" key="3">
    <source>
        <dbReference type="ARBA" id="ARBA00022840"/>
    </source>
</evidence>
<comment type="caution">
    <text evidence="7">The sequence shown here is derived from an EMBL/GenBank/DDBJ whole genome shotgun (WGS) entry which is preliminary data.</text>
</comment>
<name>A0A4Q0RXM3_9BRAD</name>
<evidence type="ECO:0000256" key="2">
    <source>
        <dbReference type="ARBA" id="ARBA00022741"/>
    </source>
</evidence>
<evidence type="ECO:0000313" key="8">
    <source>
        <dbReference type="Proteomes" id="UP000290565"/>
    </source>
</evidence>
<dbReference type="Gene3D" id="3.40.50.300">
    <property type="entry name" value="P-loop containing nucleotide triphosphate hydrolases"/>
    <property type="match status" value="2"/>
</dbReference>
<protein>
    <submittedName>
        <fullName evidence="7">ABC transporter ATP-binding protein</fullName>
    </submittedName>
</protein>
<dbReference type="InterPro" id="IPR003593">
    <property type="entry name" value="AAA+_ATPase"/>
</dbReference>
<dbReference type="GO" id="GO:0005524">
    <property type="term" value="F:ATP binding"/>
    <property type="evidence" value="ECO:0007669"/>
    <property type="project" value="UniProtKB-KW"/>
</dbReference>
<dbReference type="SMART" id="SM00382">
    <property type="entry name" value="AAA"/>
    <property type="match status" value="2"/>
</dbReference>
<evidence type="ECO:0000256" key="1">
    <source>
        <dbReference type="ARBA" id="ARBA00005417"/>
    </source>
</evidence>
<evidence type="ECO:0000313" key="7">
    <source>
        <dbReference type="EMBL" id="RXH23185.1"/>
    </source>
</evidence>
<feature type="domain" description="ABC transporter" evidence="6">
    <location>
        <begin position="284"/>
        <end position="526"/>
    </location>
</feature>
<dbReference type="AlphaFoldDB" id="A0A4Q0RXM3"/>
<dbReference type="Proteomes" id="UP000290565">
    <property type="component" value="Unassembled WGS sequence"/>
</dbReference>
<dbReference type="PROSITE" id="PS50893">
    <property type="entry name" value="ABC_TRANSPORTER_2"/>
    <property type="match status" value="2"/>
</dbReference>
<dbReference type="PANTHER" id="PTHR43790">
    <property type="entry name" value="CARBOHYDRATE TRANSPORT ATP-BINDING PROTEIN MG119-RELATED"/>
    <property type="match status" value="1"/>
</dbReference>
<accession>A0A4Q0RXM3</accession>
<gene>
    <name evidence="7" type="ORF">XH94_37000</name>
</gene>
<dbReference type="PROSITE" id="PS00211">
    <property type="entry name" value="ABC_TRANSPORTER_1"/>
    <property type="match status" value="1"/>
</dbReference>
<dbReference type="SUPFAM" id="SSF52540">
    <property type="entry name" value="P-loop containing nucleoside triphosphate hydrolases"/>
    <property type="match status" value="2"/>
</dbReference>
<dbReference type="GO" id="GO:0016887">
    <property type="term" value="F:ATP hydrolysis activity"/>
    <property type="evidence" value="ECO:0007669"/>
    <property type="project" value="InterPro"/>
</dbReference>
<keyword evidence="3 7" id="KW-0067">ATP-binding</keyword>
<proteinExistence type="inferred from homology"/>
<feature type="region of interest" description="Disordered" evidence="5">
    <location>
        <begin position="1"/>
        <end position="27"/>
    </location>
</feature>
<reference evidence="7 8" key="1">
    <citation type="submission" date="2015-04" db="EMBL/GenBank/DDBJ databases">
        <title>Comparative genomics of rhizobia nodulating Arachis hypogaea in China.</title>
        <authorList>
            <person name="Li Y."/>
        </authorList>
    </citation>
    <scope>NUCLEOTIDE SEQUENCE [LARGE SCALE GENOMIC DNA]</scope>
    <source>
        <strain evidence="7 8">CCBAU 51787</strain>
    </source>
</reference>
<evidence type="ECO:0000256" key="4">
    <source>
        <dbReference type="ARBA" id="ARBA00024722"/>
    </source>
</evidence>
<feature type="domain" description="ABC transporter" evidence="6">
    <location>
        <begin position="30"/>
        <end position="265"/>
    </location>
</feature>
<organism evidence="7 8">
    <name type="scientific">Bradyrhizobium zhanjiangense</name>
    <dbReference type="NCBI Taxonomy" id="1325107"/>
    <lineage>
        <taxon>Bacteria</taxon>
        <taxon>Pseudomonadati</taxon>
        <taxon>Pseudomonadota</taxon>
        <taxon>Alphaproteobacteria</taxon>
        <taxon>Hyphomicrobiales</taxon>
        <taxon>Nitrobacteraceae</taxon>
        <taxon>Bradyrhizobium</taxon>
    </lineage>
</organism>
<dbReference type="InterPro" id="IPR003439">
    <property type="entry name" value="ABC_transporter-like_ATP-bd"/>
</dbReference>
<sequence>MRRASSSCTGEKRRDENSSSEDSPMSVPQVELKNMTKRFGANLALNNVSLLIRSGTVHALLGENGAGKSTLVKCLVGFYHPDEGHIQVDGREHRLNSPKDADALGIGMVYQHFTLVPSMTVAQNLVVSGARLPAYINWQSELRRLAEVTKKLPFHVPLDVRVSQLSAGEKQKAEIVKQLYLGRKLLILDEPTSVLTPAEADDVLGHVRSLTRSGELSAILISHKFHEVRRFADDVTVLRRGASVRTGAVADLTDDALAEAMIGEPVSKMAQHALKSSPKSDIVLSISDLRVNGDNGLAAVKDLSLEVRAGEIVGIAGVSGNGQLELVEALMGQRDRSGTMTVSGSPFNGTRQEIARLGVYGLPQEPLKNACIDRMSLAENLALRNFDRVPLCRGIAMNYGALAEQAERLVAQFRVKAPGLNASMSALSGGNVQRAVLARELTQDVRLLVASNPTFGLDFVACEETYRRILEARNGGAAVLLISEDLDELLGLVDRVLVMSAGRIVHEVSAEGADKRVIGKYMAGMKAA</sequence>
<dbReference type="InterPro" id="IPR017871">
    <property type="entry name" value="ABC_transporter-like_CS"/>
</dbReference>
<dbReference type="InterPro" id="IPR027417">
    <property type="entry name" value="P-loop_NTPase"/>
</dbReference>
<dbReference type="EMBL" id="LBJM01000202">
    <property type="protein sequence ID" value="RXH23185.1"/>
    <property type="molecule type" value="Genomic_DNA"/>
</dbReference>
<keyword evidence="2" id="KW-0547">Nucleotide-binding</keyword>